<dbReference type="Proteomes" id="UP000017246">
    <property type="component" value="Unassembled WGS sequence"/>
</dbReference>
<dbReference type="EMBL" id="LN902843">
    <property type="protein sequence ID" value="CDS39341.1"/>
    <property type="molecule type" value="Genomic_DNA"/>
</dbReference>
<dbReference type="GO" id="GO:0016279">
    <property type="term" value="F:protein-lysine N-methyltransferase activity"/>
    <property type="evidence" value="ECO:0007669"/>
    <property type="project" value="TreeGrafter"/>
</dbReference>
<accession>A0A068Y7X0</accession>
<keyword evidence="3" id="KW-1185">Reference proteome</keyword>
<dbReference type="STRING" id="6211.A0A068Y7X0"/>
<gene>
    <name evidence="2" type="ORF">EmuJ_000684500</name>
</gene>
<feature type="domain" description="SET" evidence="1">
    <location>
        <begin position="24"/>
        <end position="277"/>
    </location>
</feature>
<dbReference type="InterPro" id="IPR001214">
    <property type="entry name" value="SET_dom"/>
</dbReference>
<reference evidence="2" key="1">
    <citation type="journal article" date="2013" name="Nature">
        <title>The genomes of four tapeworm species reveal adaptations to parasitism.</title>
        <authorList>
            <person name="Tsai I.J."/>
            <person name="Zarowiecki M."/>
            <person name="Holroyd N."/>
            <person name="Garciarrubio A."/>
            <person name="Sanchez-Flores A."/>
            <person name="Brooks K.L."/>
            <person name="Tracey A."/>
            <person name="Bobes R.J."/>
            <person name="Fragoso G."/>
            <person name="Sciutto E."/>
            <person name="Aslett M."/>
            <person name="Beasley H."/>
            <person name="Bennett H.M."/>
            <person name="Cai J."/>
            <person name="Camicia F."/>
            <person name="Clark R."/>
            <person name="Cucher M."/>
            <person name="De Silva N."/>
            <person name="Day T.A."/>
            <person name="Deplazes P."/>
            <person name="Estrada K."/>
            <person name="Fernandez C."/>
            <person name="Holland P.W."/>
            <person name="Hou J."/>
            <person name="Hu S."/>
            <person name="Huckvale T."/>
            <person name="Hung S.S."/>
            <person name="Kamenetzky L."/>
            <person name="Keane J.A."/>
            <person name="Kiss F."/>
            <person name="Koziol U."/>
            <person name="Lambert O."/>
            <person name="Liu K."/>
            <person name="Luo X."/>
            <person name="Luo Y."/>
            <person name="Macchiaroli N."/>
            <person name="Nichol S."/>
            <person name="Paps J."/>
            <person name="Parkinson J."/>
            <person name="Pouchkina-Stantcheva N."/>
            <person name="Riddiford N."/>
            <person name="Rosenzvit M."/>
            <person name="Salinas G."/>
            <person name="Wasmuth J.D."/>
            <person name="Zamanian M."/>
            <person name="Zheng Y."/>
            <person name="Cai X."/>
            <person name="Soberon X."/>
            <person name="Olson P.D."/>
            <person name="Laclette J.P."/>
            <person name="Brehm K."/>
            <person name="Berriman M."/>
            <person name="Garciarrubio A."/>
            <person name="Bobes R.J."/>
            <person name="Fragoso G."/>
            <person name="Sanchez-Flores A."/>
            <person name="Estrada K."/>
            <person name="Cevallos M.A."/>
            <person name="Morett E."/>
            <person name="Gonzalez V."/>
            <person name="Portillo T."/>
            <person name="Ochoa-Leyva A."/>
            <person name="Jose M.V."/>
            <person name="Sciutto E."/>
            <person name="Landa A."/>
            <person name="Jimenez L."/>
            <person name="Valdes V."/>
            <person name="Carrero J.C."/>
            <person name="Larralde C."/>
            <person name="Morales-Montor J."/>
            <person name="Limon-Lason J."/>
            <person name="Soberon X."/>
            <person name="Laclette J.P."/>
        </authorList>
    </citation>
    <scope>NUCLEOTIDE SEQUENCE [LARGE SCALE GENOMIC DNA]</scope>
</reference>
<evidence type="ECO:0000313" key="2">
    <source>
        <dbReference type="EMBL" id="CDS39341.1"/>
    </source>
</evidence>
<evidence type="ECO:0000259" key="1">
    <source>
        <dbReference type="PROSITE" id="PS50280"/>
    </source>
</evidence>
<dbReference type="InterPro" id="IPR050600">
    <property type="entry name" value="SETD3_SETD6_MTase"/>
</dbReference>
<dbReference type="PANTHER" id="PTHR13271:SF151">
    <property type="entry name" value="SET DOMAIN-CONTAINING PROTEIN 4"/>
    <property type="match status" value="1"/>
</dbReference>
<dbReference type="PANTHER" id="PTHR13271">
    <property type="entry name" value="UNCHARACTERIZED PUTATIVE METHYLTRANSFERASE"/>
    <property type="match status" value="1"/>
</dbReference>
<proteinExistence type="predicted"/>
<dbReference type="InterPro" id="IPR046341">
    <property type="entry name" value="SET_dom_sf"/>
</dbReference>
<dbReference type="SUPFAM" id="SSF82199">
    <property type="entry name" value="SET domain"/>
    <property type="match status" value="1"/>
</dbReference>
<dbReference type="OMA" id="HICDSEP"/>
<protein>
    <submittedName>
        <fullName evidence="2">SET trithorax:polycomb domain containing protein</fullName>
    </submittedName>
</protein>
<dbReference type="PROSITE" id="PS50280">
    <property type="entry name" value="SET"/>
    <property type="match status" value="1"/>
</dbReference>
<reference evidence="2" key="2">
    <citation type="submission" date="2015-11" db="EMBL/GenBank/DDBJ databases">
        <authorList>
            <person name="Zhang Y."/>
            <person name="Guo Z."/>
        </authorList>
    </citation>
    <scope>NUCLEOTIDE SEQUENCE</scope>
</reference>
<name>A0A068Y7X0_ECHMU</name>
<sequence length="433" mass="49237">MSQQAQFLKWFEELNHGVDDSGTLGLEISDTVATGGRGLVARKSLPSSDSYLLSIKVDDPRLVLTPRRSHYLLNQCSCGFDEFWKPTVNVTVQDPQDVLVLFFFHLKFSHQNPKCYLRRLWQAHFDILPKSFTDIAYVSIESPKMISKLQPLLPKPLVIAFESQIERMRRSYRRLFANLASFDPPLDFAWAWSVVNSRCVHVNLRLWGGNKSTIPHICDSEPRFFYRSNENIAIIPFFDLFNHSPDVSVSIEVTNGVLKVKTDSSYQAGEQVFINYGKHDNLFLLCEYGFCIPGVKNPCDVIYPTFGNLLSISGSIQKLNLILSTLRLPSTGDDATWKSVYLTIEGPSYYLTLILFALFTSDETIPPLGVLYSLDEDDRSPSVQRGLRLLLNCLLEETERALESVTVLDCHHAFIDLLITLLASRRDLLKLTR</sequence>
<organism evidence="2 3">
    <name type="scientific">Echinococcus multilocularis</name>
    <name type="common">Fox tapeworm</name>
    <dbReference type="NCBI Taxonomy" id="6211"/>
    <lineage>
        <taxon>Eukaryota</taxon>
        <taxon>Metazoa</taxon>
        <taxon>Spiralia</taxon>
        <taxon>Lophotrochozoa</taxon>
        <taxon>Platyhelminthes</taxon>
        <taxon>Cestoda</taxon>
        <taxon>Eucestoda</taxon>
        <taxon>Cyclophyllidea</taxon>
        <taxon>Taeniidae</taxon>
        <taxon>Echinococcus</taxon>
    </lineage>
</organism>
<dbReference type="Gene3D" id="3.90.1410.10">
    <property type="entry name" value="set domain protein methyltransferase, domain 1"/>
    <property type="match status" value="1"/>
</dbReference>
<dbReference type="eggNOG" id="KOG1337">
    <property type="taxonomic scope" value="Eukaryota"/>
</dbReference>
<dbReference type="AlphaFoldDB" id="A0A068Y7X0"/>
<evidence type="ECO:0000313" key="3">
    <source>
        <dbReference type="Proteomes" id="UP000017246"/>
    </source>
</evidence>
<dbReference type="OrthoDB" id="341421at2759"/>
<dbReference type="Pfam" id="PF00856">
    <property type="entry name" value="SET"/>
    <property type="match status" value="1"/>
</dbReference>